<keyword evidence="3" id="KW-0238">DNA-binding</keyword>
<evidence type="ECO:0000256" key="2">
    <source>
        <dbReference type="ARBA" id="ARBA00023015"/>
    </source>
</evidence>
<dbReference type="GO" id="GO:0003677">
    <property type="term" value="F:DNA binding"/>
    <property type="evidence" value="ECO:0007669"/>
    <property type="project" value="UniProtKB-KW"/>
</dbReference>
<evidence type="ECO:0000256" key="4">
    <source>
        <dbReference type="ARBA" id="ARBA00023163"/>
    </source>
</evidence>
<evidence type="ECO:0000259" key="7">
    <source>
        <dbReference type="PROSITE" id="PS50949"/>
    </source>
</evidence>
<evidence type="ECO:0000256" key="3">
    <source>
        <dbReference type="ARBA" id="ARBA00023125"/>
    </source>
</evidence>
<dbReference type="InterPro" id="IPR036390">
    <property type="entry name" value="WH_DNA-bd_sf"/>
</dbReference>
<evidence type="ECO:0000256" key="1">
    <source>
        <dbReference type="ARBA" id="ARBA00022491"/>
    </source>
</evidence>
<dbReference type="InterPro" id="IPR036388">
    <property type="entry name" value="WH-like_DNA-bd_sf"/>
</dbReference>
<dbReference type="PRINTS" id="PR00035">
    <property type="entry name" value="HTHGNTR"/>
</dbReference>
<dbReference type="SMART" id="SM00895">
    <property type="entry name" value="FCD"/>
    <property type="match status" value="1"/>
</dbReference>
<dbReference type="PANTHER" id="PTHR43537">
    <property type="entry name" value="TRANSCRIPTIONAL REGULATOR, GNTR FAMILY"/>
    <property type="match status" value="1"/>
</dbReference>
<dbReference type="Proteomes" id="UP000243606">
    <property type="component" value="Unassembled WGS sequence"/>
</dbReference>
<dbReference type="PANTHER" id="PTHR43537:SF34">
    <property type="entry name" value="PYRUVATE DEHYDROGENASE COMPLEX REPRESSOR"/>
    <property type="match status" value="1"/>
</dbReference>
<dbReference type="Pfam" id="PF00392">
    <property type="entry name" value="GntR"/>
    <property type="match status" value="1"/>
</dbReference>
<dbReference type="InterPro" id="IPR011711">
    <property type="entry name" value="GntR_C"/>
</dbReference>
<dbReference type="SUPFAM" id="SSF48008">
    <property type="entry name" value="GntR ligand-binding domain-like"/>
    <property type="match status" value="1"/>
</dbReference>
<dbReference type="Gene3D" id="1.20.120.530">
    <property type="entry name" value="GntR ligand-binding domain-like"/>
    <property type="match status" value="1"/>
</dbReference>
<dbReference type="InterPro" id="IPR000524">
    <property type="entry name" value="Tscrpt_reg_HTH_GntR"/>
</dbReference>
<dbReference type="CDD" id="cd07377">
    <property type="entry name" value="WHTH_GntR"/>
    <property type="match status" value="1"/>
</dbReference>
<protein>
    <recommendedName>
        <fullName evidence="6">Pyruvate dehydrogenase complex repressor</fullName>
    </recommendedName>
</protein>
<sequence>MEVGSVRQRRLSDDIVSQLETMILEGTLKVGERLPAERVLAEQFGVSRPSLREAIQKLAAKGLLVSRHGGGNFVAQTLGSTFSDPLLHLLESNPEAQRDLLEFRHTLEGSCAFYAAQRATELDRQRLSEAFVALQDCYSRSGKVTRAEEGAADARFHLAIAEASHNAVLLHTIRGLFDLLKRNVVTNIGGMYAQRDETRDMLIEQHRGLYQAIIEGRAEEARTLSNRHIDYVQEVLADVQQQVSREQRALRRGGSTPR</sequence>
<evidence type="ECO:0000313" key="9">
    <source>
        <dbReference type="Proteomes" id="UP000243606"/>
    </source>
</evidence>
<dbReference type="RefSeq" id="WP_090243625.1">
    <property type="nucleotide sequence ID" value="NZ_FOQL01000004.1"/>
</dbReference>
<name>A0A1I3M699_9PSED</name>
<dbReference type="STRING" id="425504.SAMN05216206_3181"/>
<dbReference type="SMART" id="SM00345">
    <property type="entry name" value="HTH_GNTR"/>
    <property type="match status" value="1"/>
</dbReference>
<dbReference type="Gene3D" id="1.10.10.10">
    <property type="entry name" value="Winged helix-like DNA-binding domain superfamily/Winged helix DNA-binding domain"/>
    <property type="match status" value="1"/>
</dbReference>
<feature type="domain" description="HTH gntR-type" evidence="7">
    <location>
        <begin position="9"/>
        <end position="77"/>
    </location>
</feature>
<evidence type="ECO:0000256" key="6">
    <source>
        <dbReference type="ARBA" id="ARBA00039592"/>
    </source>
</evidence>
<accession>A0A1I3M699</accession>
<keyword evidence="9" id="KW-1185">Reference proteome</keyword>
<evidence type="ECO:0000313" key="8">
    <source>
        <dbReference type="EMBL" id="SFI92478.1"/>
    </source>
</evidence>
<keyword evidence="2" id="KW-0805">Transcription regulation</keyword>
<dbReference type="PROSITE" id="PS50949">
    <property type="entry name" value="HTH_GNTR"/>
    <property type="match status" value="1"/>
</dbReference>
<dbReference type="InterPro" id="IPR008920">
    <property type="entry name" value="TF_FadR/GntR_C"/>
</dbReference>
<proteinExistence type="predicted"/>
<dbReference type="FunFam" id="1.10.10.10:FF:000048">
    <property type="entry name" value="Pyruvate dehydrogenase complex transcriptional repressor"/>
    <property type="match status" value="1"/>
</dbReference>
<evidence type="ECO:0000256" key="5">
    <source>
        <dbReference type="ARBA" id="ARBA00037357"/>
    </source>
</evidence>
<dbReference type="GO" id="GO:0003700">
    <property type="term" value="F:DNA-binding transcription factor activity"/>
    <property type="evidence" value="ECO:0007669"/>
    <property type="project" value="InterPro"/>
</dbReference>
<comment type="function">
    <text evidence="5">Transcriptional repressor for the pyruvate dehydrogenase complex genes aceEF and lpd.</text>
</comment>
<dbReference type="OrthoDB" id="5450856at2"/>
<gene>
    <name evidence="8" type="ORF">SAMN05216206_3181</name>
</gene>
<keyword evidence="1" id="KW-0678">Repressor</keyword>
<organism evidence="8 9">
    <name type="scientific">Pseudomonas guineae</name>
    <dbReference type="NCBI Taxonomy" id="425504"/>
    <lineage>
        <taxon>Bacteria</taxon>
        <taxon>Pseudomonadati</taxon>
        <taxon>Pseudomonadota</taxon>
        <taxon>Gammaproteobacteria</taxon>
        <taxon>Pseudomonadales</taxon>
        <taxon>Pseudomonadaceae</taxon>
        <taxon>Pseudomonas</taxon>
    </lineage>
</organism>
<reference evidence="9" key="1">
    <citation type="submission" date="2016-10" db="EMBL/GenBank/DDBJ databases">
        <authorList>
            <person name="Varghese N."/>
            <person name="Submissions S."/>
        </authorList>
    </citation>
    <scope>NUCLEOTIDE SEQUENCE [LARGE SCALE GENOMIC DNA]</scope>
    <source>
        <strain evidence="9">LMG 24016</strain>
    </source>
</reference>
<dbReference type="EMBL" id="FOQL01000004">
    <property type="protein sequence ID" value="SFI92478.1"/>
    <property type="molecule type" value="Genomic_DNA"/>
</dbReference>
<dbReference type="SUPFAM" id="SSF46785">
    <property type="entry name" value="Winged helix' DNA-binding domain"/>
    <property type="match status" value="1"/>
</dbReference>
<dbReference type="Pfam" id="PF07729">
    <property type="entry name" value="FCD"/>
    <property type="match status" value="1"/>
</dbReference>
<keyword evidence="4" id="KW-0804">Transcription</keyword>
<dbReference type="AlphaFoldDB" id="A0A1I3M699"/>